<dbReference type="GO" id="GO:0004252">
    <property type="term" value="F:serine-type endopeptidase activity"/>
    <property type="evidence" value="ECO:0007669"/>
    <property type="project" value="InterPro"/>
</dbReference>
<evidence type="ECO:0000256" key="3">
    <source>
        <dbReference type="RuleBase" id="RU363034"/>
    </source>
</evidence>
<dbReference type="Proteomes" id="UP000192578">
    <property type="component" value="Unassembled WGS sequence"/>
</dbReference>
<dbReference type="FunFam" id="2.40.10.10:FF:000002">
    <property type="entry name" value="Transmembrane protease serine"/>
    <property type="match status" value="1"/>
</dbReference>
<dbReference type="SMART" id="SM00020">
    <property type="entry name" value="Tryp_SPc"/>
    <property type="match status" value="1"/>
</dbReference>
<dbReference type="AlphaFoldDB" id="A0A9X6NC64"/>
<dbReference type="PROSITE" id="PS00135">
    <property type="entry name" value="TRYPSIN_SER"/>
    <property type="match status" value="1"/>
</dbReference>
<dbReference type="OrthoDB" id="10061449at2759"/>
<dbReference type="InterPro" id="IPR043504">
    <property type="entry name" value="Peptidase_S1_PA_chymotrypsin"/>
</dbReference>
<dbReference type="InterPro" id="IPR033116">
    <property type="entry name" value="TRYPSIN_SER"/>
</dbReference>
<keyword evidence="3" id="KW-0720">Serine protease</keyword>
<protein>
    <submittedName>
        <fullName evidence="6">Acrosin</fullName>
    </submittedName>
</protein>
<keyword evidence="7" id="KW-1185">Reference proteome</keyword>
<sequence length="328" mass="34460">MKTTFFLFPVLVSSVLLHSIYAHVHVTIDDPSSALSSSMCGVATNSIEAIYPGSANRIVGGKTAQERSWPWIGAIVRKPSIWSAIYQQTCAGTLINAQWVLTAAHCVDPTAKFIRQNLIMLGATNLTAAFANASAHIRPANLYSIAKVIVHEQFDVPSGTSANDVALLKLAEPVPFFSETISPACLPTASIHDIPANSLLDGGRRVCFTAGWGLLAEGAPGVRDGVGSGSNTLLQVNVVSYSAEVCTSTLGIWFKPEYKTLCAGTDLGGKDACTGDSGGPLVCKAASGAFELQGVVSMGFGCGEARFPGIYANVFALKSWITDKITTN</sequence>
<dbReference type="FunFam" id="2.40.10.10:FF:000068">
    <property type="entry name" value="transmembrane protease serine 2"/>
    <property type="match status" value="1"/>
</dbReference>
<dbReference type="EMBL" id="MTYJ01000218">
    <property type="protein sequence ID" value="OWA51235.1"/>
    <property type="molecule type" value="Genomic_DNA"/>
</dbReference>
<keyword evidence="1" id="KW-1015">Disulfide bond</keyword>
<evidence type="ECO:0000313" key="6">
    <source>
        <dbReference type="EMBL" id="OWA51235.1"/>
    </source>
</evidence>
<organism evidence="6 7">
    <name type="scientific">Hypsibius exemplaris</name>
    <name type="common">Freshwater tardigrade</name>
    <dbReference type="NCBI Taxonomy" id="2072580"/>
    <lineage>
        <taxon>Eukaryota</taxon>
        <taxon>Metazoa</taxon>
        <taxon>Ecdysozoa</taxon>
        <taxon>Tardigrada</taxon>
        <taxon>Eutardigrada</taxon>
        <taxon>Parachela</taxon>
        <taxon>Hypsibioidea</taxon>
        <taxon>Hypsibiidae</taxon>
        <taxon>Hypsibius</taxon>
    </lineage>
</organism>
<dbReference type="InterPro" id="IPR009003">
    <property type="entry name" value="Peptidase_S1_PA"/>
</dbReference>
<evidence type="ECO:0000259" key="5">
    <source>
        <dbReference type="PROSITE" id="PS50240"/>
    </source>
</evidence>
<feature type="chain" id="PRO_5040826772" evidence="4">
    <location>
        <begin position="23"/>
        <end position="328"/>
    </location>
</feature>
<dbReference type="PRINTS" id="PR00722">
    <property type="entry name" value="CHYMOTRYPSIN"/>
</dbReference>
<dbReference type="InterPro" id="IPR001254">
    <property type="entry name" value="Trypsin_dom"/>
</dbReference>
<comment type="similarity">
    <text evidence="2">Belongs to the peptidase S1 family. CLIP subfamily.</text>
</comment>
<dbReference type="SUPFAM" id="SSF50494">
    <property type="entry name" value="Trypsin-like serine proteases"/>
    <property type="match status" value="1"/>
</dbReference>
<evidence type="ECO:0000256" key="2">
    <source>
        <dbReference type="ARBA" id="ARBA00024195"/>
    </source>
</evidence>
<dbReference type="InterPro" id="IPR001314">
    <property type="entry name" value="Peptidase_S1A"/>
</dbReference>
<comment type="caution">
    <text evidence="6">The sequence shown here is derived from an EMBL/GenBank/DDBJ whole genome shotgun (WGS) entry which is preliminary data.</text>
</comment>
<evidence type="ECO:0000256" key="1">
    <source>
        <dbReference type="ARBA" id="ARBA00023157"/>
    </source>
</evidence>
<dbReference type="Pfam" id="PF00089">
    <property type="entry name" value="Trypsin"/>
    <property type="match status" value="1"/>
</dbReference>
<dbReference type="GO" id="GO:0006508">
    <property type="term" value="P:proteolysis"/>
    <property type="evidence" value="ECO:0007669"/>
    <property type="project" value="UniProtKB-KW"/>
</dbReference>
<evidence type="ECO:0000256" key="4">
    <source>
        <dbReference type="SAM" id="SignalP"/>
    </source>
</evidence>
<accession>A0A9X6NC64</accession>
<keyword evidence="3" id="KW-0378">Hydrolase</keyword>
<dbReference type="PROSITE" id="PS50240">
    <property type="entry name" value="TRYPSIN_DOM"/>
    <property type="match status" value="1"/>
</dbReference>
<evidence type="ECO:0000313" key="7">
    <source>
        <dbReference type="Proteomes" id="UP000192578"/>
    </source>
</evidence>
<feature type="signal peptide" evidence="4">
    <location>
        <begin position="1"/>
        <end position="22"/>
    </location>
</feature>
<keyword evidence="3" id="KW-0645">Protease</keyword>
<dbReference type="PROSITE" id="PS00134">
    <property type="entry name" value="TRYPSIN_HIS"/>
    <property type="match status" value="1"/>
</dbReference>
<dbReference type="CDD" id="cd00190">
    <property type="entry name" value="Tryp_SPc"/>
    <property type="match status" value="1"/>
</dbReference>
<dbReference type="PANTHER" id="PTHR24252:SF7">
    <property type="entry name" value="HYALIN"/>
    <property type="match status" value="1"/>
</dbReference>
<proteinExistence type="inferred from homology"/>
<dbReference type="Gene3D" id="2.40.10.10">
    <property type="entry name" value="Trypsin-like serine proteases"/>
    <property type="match status" value="1"/>
</dbReference>
<reference evidence="7" key="1">
    <citation type="submission" date="2017-01" db="EMBL/GenBank/DDBJ databases">
        <title>Comparative genomics of anhydrobiosis in the tardigrade Hypsibius dujardini.</title>
        <authorList>
            <person name="Yoshida Y."/>
            <person name="Koutsovoulos G."/>
            <person name="Laetsch D."/>
            <person name="Stevens L."/>
            <person name="Kumar S."/>
            <person name="Horikawa D."/>
            <person name="Ishino K."/>
            <person name="Komine S."/>
            <person name="Tomita M."/>
            <person name="Blaxter M."/>
            <person name="Arakawa K."/>
        </authorList>
    </citation>
    <scope>NUCLEOTIDE SEQUENCE [LARGE SCALE GENOMIC DNA]</scope>
    <source>
        <strain evidence="7">Z151</strain>
    </source>
</reference>
<keyword evidence="4" id="KW-0732">Signal</keyword>
<dbReference type="PANTHER" id="PTHR24252">
    <property type="entry name" value="ACROSIN-RELATED"/>
    <property type="match status" value="1"/>
</dbReference>
<gene>
    <name evidence="6" type="ORF">BV898_15729</name>
</gene>
<dbReference type="InterPro" id="IPR018114">
    <property type="entry name" value="TRYPSIN_HIS"/>
</dbReference>
<name>A0A9X6NC64_HYPEX</name>
<feature type="domain" description="Peptidase S1" evidence="5">
    <location>
        <begin position="58"/>
        <end position="326"/>
    </location>
</feature>